<evidence type="ECO:0000259" key="1">
    <source>
        <dbReference type="Pfam" id="PF19246"/>
    </source>
</evidence>
<organism evidence="2 3">
    <name type="scientific">Powai lake megavirus</name>
    <dbReference type="NCBI Taxonomy" id="1842663"/>
    <lineage>
        <taxon>Viruses</taxon>
        <taxon>Varidnaviria</taxon>
        <taxon>Bamfordvirae</taxon>
        <taxon>Nucleocytoviricota</taxon>
        <taxon>Megaviricetes</taxon>
        <taxon>Imitervirales</taxon>
        <taxon>Mimiviridae</taxon>
        <taxon>Megamimivirinae</taxon>
        <taxon>Megavirus</taxon>
        <taxon>Megavirus powaiense</taxon>
    </lineage>
</organism>
<dbReference type="RefSeq" id="YP_010776784.1">
    <property type="nucleotide sequence ID" value="NC_075034.1"/>
</dbReference>
<evidence type="ECO:0000313" key="2">
    <source>
        <dbReference type="EMBL" id="ANB51033.1"/>
    </source>
</evidence>
<accession>A0A167RQQ3</accession>
<evidence type="ECO:0000313" key="3">
    <source>
        <dbReference type="Proteomes" id="UP000241365"/>
    </source>
</evidence>
<dbReference type="InterPro" id="IPR045413">
    <property type="entry name" value="DUF5894"/>
</dbReference>
<name>A0A167RQQ3_9VIRU</name>
<reference evidence="2 3" key="1">
    <citation type="journal article" date="2016" name="Genome Announc.">
        <title>Complete Genome Sequence of a New Megavirus Family Member Isolated from an Inland Water Lake for the First Time in India.</title>
        <authorList>
            <person name="Chatterjee A."/>
            <person name="Ali F."/>
            <person name="Bange D."/>
            <person name="Kondabagil K."/>
        </authorList>
    </citation>
    <scope>NUCLEOTIDE SEQUENCE [LARGE SCALE GENOMIC DNA]</scope>
    <source>
        <strain evidence="2">1</strain>
    </source>
</reference>
<dbReference type="GO" id="GO:0005956">
    <property type="term" value="C:protein kinase CK2 complex"/>
    <property type="evidence" value="ECO:0007669"/>
    <property type="project" value="InterPro"/>
</dbReference>
<dbReference type="EMBL" id="KU877344">
    <property type="protein sequence ID" value="ANB51033.1"/>
    <property type="molecule type" value="Genomic_DNA"/>
</dbReference>
<dbReference type="SUPFAM" id="SSF57798">
    <property type="entry name" value="Casein kinase II beta subunit"/>
    <property type="match status" value="1"/>
</dbReference>
<dbReference type="Pfam" id="PF19246">
    <property type="entry name" value="DUF5894"/>
    <property type="match status" value="1"/>
</dbReference>
<dbReference type="GeneID" id="80513395"/>
<dbReference type="KEGG" id="vg:80513395"/>
<feature type="domain" description="DUF5894" evidence="1">
    <location>
        <begin position="33"/>
        <end position="89"/>
    </location>
</feature>
<proteinExistence type="predicted"/>
<protein>
    <recommendedName>
        <fullName evidence="1">DUF5894 domain-containing protein</fullName>
    </recommendedName>
</protein>
<keyword evidence="3" id="KW-1185">Reference proteome</keyword>
<dbReference type="Proteomes" id="UP000241365">
    <property type="component" value="Segment"/>
</dbReference>
<dbReference type="InterPro" id="IPR035991">
    <property type="entry name" value="Casein_kinase_II_beta-like"/>
</dbReference>
<dbReference type="GO" id="GO:0019887">
    <property type="term" value="F:protein kinase regulator activity"/>
    <property type="evidence" value="ECO:0007669"/>
    <property type="project" value="InterPro"/>
</dbReference>
<sequence length="174" mass="20651">MSSLFNKFISLFKKNNNEIHNESIHNDSIHENMLDVLVKWQDSNSKSILIEISTDMDKRAIIAWVVRHKYYHRLRKTYMFQVKARYKCNDCNIVFYGTKCDVFCPNCHHKYYYDSYSNDSDIFYDANDDIIIKIGDVDNAIMIRKISNQNNSEINVDDYHLLNQIPICNIVYLS</sequence>